<dbReference type="NCBIfam" id="NF005559">
    <property type="entry name" value="PRK07231.1"/>
    <property type="match status" value="1"/>
</dbReference>
<dbReference type="InterPro" id="IPR002347">
    <property type="entry name" value="SDR_fam"/>
</dbReference>
<dbReference type="InterPro" id="IPR036291">
    <property type="entry name" value="NAD(P)-bd_dom_sf"/>
</dbReference>
<evidence type="ECO:0000256" key="1">
    <source>
        <dbReference type="ARBA" id="ARBA00006484"/>
    </source>
</evidence>
<dbReference type="AlphaFoldDB" id="A0A3S2TTL2"/>
<dbReference type="PANTHER" id="PTHR43639:SF1">
    <property type="entry name" value="SHORT-CHAIN DEHYDROGENASE_REDUCTASE FAMILY PROTEIN"/>
    <property type="match status" value="1"/>
</dbReference>
<accession>A0A3S2TTL2</accession>
<dbReference type="PANTHER" id="PTHR43639">
    <property type="entry name" value="OXIDOREDUCTASE, SHORT-CHAIN DEHYDROGENASE/REDUCTASE FAMILY (AFU_ORTHOLOGUE AFUA_5G02870)"/>
    <property type="match status" value="1"/>
</dbReference>
<dbReference type="EMBL" id="RZTZ01000037">
    <property type="protein sequence ID" value="RVT56235.1"/>
    <property type="molecule type" value="Genomic_DNA"/>
</dbReference>
<dbReference type="PRINTS" id="PR00080">
    <property type="entry name" value="SDRFAMILY"/>
</dbReference>
<keyword evidence="3 4" id="KW-0560">Oxidoreductase</keyword>
<dbReference type="CDD" id="cd05233">
    <property type="entry name" value="SDR_c"/>
    <property type="match status" value="1"/>
</dbReference>
<dbReference type="Proteomes" id="UP000288024">
    <property type="component" value="Unassembled WGS sequence"/>
</dbReference>
<evidence type="ECO:0000313" key="5">
    <source>
        <dbReference type="Proteomes" id="UP000288024"/>
    </source>
</evidence>
<reference evidence="4 5" key="1">
    <citation type="submission" date="2019-01" db="EMBL/GenBank/DDBJ databases">
        <title>Bacillus sp. M5HDSG1-1, whole genome shotgun sequence.</title>
        <authorList>
            <person name="Tuo L."/>
        </authorList>
    </citation>
    <scope>NUCLEOTIDE SEQUENCE [LARGE SCALE GENOMIC DNA]</scope>
    <source>
        <strain evidence="4 5">M5HDSG1-1</strain>
    </source>
</reference>
<dbReference type="PRINTS" id="PR00081">
    <property type="entry name" value="GDHRDH"/>
</dbReference>
<dbReference type="GO" id="GO:0047936">
    <property type="term" value="F:glucose 1-dehydrogenase [NAD(P)+] activity"/>
    <property type="evidence" value="ECO:0007669"/>
    <property type="project" value="UniProtKB-EC"/>
</dbReference>
<dbReference type="GO" id="GO:0008206">
    <property type="term" value="P:bile acid metabolic process"/>
    <property type="evidence" value="ECO:0007669"/>
    <property type="project" value="UniProtKB-ARBA"/>
</dbReference>
<gene>
    <name evidence="4" type="ORF">EM808_28055</name>
</gene>
<dbReference type="RefSeq" id="WP_078412345.1">
    <property type="nucleotide sequence ID" value="NZ_CAJCKN010000148.1"/>
</dbReference>
<name>A0A3S2TTL2_9BACI</name>
<keyword evidence="5" id="KW-1185">Reference proteome</keyword>
<dbReference type="GeneID" id="87620619"/>
<dbReference type="Gene3D" id="3.40.50.720">
    <property type="entry name" value="NAD(P)-binding Rossmann-like Domain"/>
    <property type="match status" value="1"/>
</dbReference>
<comment type="similarity">
    <text evidence="1">Belongs to the short-chain dehydrogenases/reductases (SDR) family.</text>
</comment>
<organism evidence="4 5">
    <name type="scientific">Niallia taxi</name>
    <dbReference type="NCBI Taxonomy" id="2499688"/>
    <lineage>
        <taxon>Bacteria</taxon>
        <taxon>Bacillati</taxon>
        <taxon>Bacillota</taxon>
        <taxon>Bacilli</taxon>
        <taxon>Bacillales</taxon>
        <taxon>Bacillaceae</taxon>
        <taxon>Niallia</taxon>
    </lineage>
</organism>
<comment type="caution">
    <text evidence="4">The sequence shown here is derived from an EMBL/GenBank/DDBJ whole genome shotgun (WGS) entry which is preliminary data.</text>
</comment>
<sequence>MGRLDNKVAIITGAGAGQGEAEAYLFAKEGAKVIATDIQYESVQAVVERINEKYPGSATALKQDVSSEEDWEKVVKTSIELYGKVDILVNNAGIAAIKPFNETTVEYWTLAQNINAWSQFVGIKTIVPYMKENRGGSIVNIGSMASERHSAGGFNAYTASKGAIKSLTRAAAVEFAPDQIRINLIQPGPILTNIVSNTLSEKQIEERAQEIPIKRLGVSEEIANVALFLASDDASYITGADHIVDGGLSVK</sequence>
<dbReference type="SUPFAM" id="SSF51735">
    <property type="entry name" value="NAD(P)-binding Rossmann-fold domains"/>
    <property type="match status" value="1"/>
</dbReference>
<comment type="subunit">
    <text evidence="2">Homotetramer.</text>
</comment>
<dbReference type="EC" id="1.1.1.47" evidence="4"/>
<dbReference type="Pfam" id="PF13561">
    <property type="entry name" value="adh_short_C2"/>
    <property type="match status" value="1"/>
</dbReference>
<dbReference type="FunFam" id="3.40.50.720:FF:000084">
    <property type="entry name" value="Short-chain dehydrogenase reductase"/>
    <property type="match status" value="1"/>
</dbReference>
<evidence type="ECO:0000256" key="3">
    <source>
        <dbReference type="ARBA" id="ARBA00023002"/>
    </source>
</evidence>
<evidence type="ECO:0000313" key="4">
    <source>
        <dbReference type="EMBL" id="RVT56235.1"/>
    </source>
</evidence>
<evidence type="ECO:0000256" key="2">
    <source>
        <dbReference type="ARBA" id="ARBA00011881"/>
    </source>
</evidence>
<proteinExistence type="inferred from homology"/>
<protein>
    <submittedName>
        <fullName evidence="4">Glucose 1-dehydrogenase</fullName>
        <ecNumber evidence="4">1.1.1.47</ecNumber>
    </submittedName>
</protein>